<comment type="caution">
    <text evidence="1">The sequence shown here is derived from an EMBL/GenBank/DDBJ whole genome shotgun (WGS) entry which is preliminary data.</text>
</comment>
<keyword evidence="2" id="KW-1185">Reference proteome</keyword>
<name>A0ABQ7W3S2_SOLTU</name>
<dbReference type="EMBL" id="JAIVGD010000005">
    <property type="protein sequence ID" value="KAH0774630.1"/>
    <property type="molecule type" value="Genomic_DNA"/>
</dbReference>
<gene>
    <name evidence="1" type="ORF">KY290_011767</name>
</gene>
<accession>A0ABQ7W3S2</accession>
<protein>
    <submittedName>
        <fullName evidence="1">Uncharacterized protein</fullName>
    </submittedName>
</protein>
<sequence length="157" mass="17485">MHKLEYRRVQKFDQVKVQVKVQGRRNASLALKALLNFALAVWVKGIVQERLQGRVQGAWKAPPPLEVPRGLCLSRVSKRSCSREASRPVKGLHCPYKSLVDFSLANFWQEVSPRKGPRSVEDLSAHGALHVGPALARLGSARAQVRVHGKWTSPLPV</sequence>
<evidence type="ECO:0000313" key="1">
    <source>
        <dbReference type="EMBL" id="KAH0774630.1"/>
    </source>
</evidence>
<dbReference type="Proteomes" id="UP000826656">
    <property type="component" value="Unassembled WGS sequence"/>
</dbReference>
<organism evidence="1 2">
    <name type="scientific">Solanum tuberosum</name>
    <name type="common">Potato</name>
    <dbReference type="NCBI Taxonomy" id="4113"/>
    <lineage>
        <taxon>Eukaryota</taxon>
        <taxon>Viridiplantae</taxon>
        <taxon>Streptophyta</taxon>
        <taxon>Embryophyta</taxon>
        <taxon>Tracheophyta</taxon>
        <taxon>Spermatophyta</taxon>
        <taxon>Magnoliopsida</taxon>
        <taxon>eudicotyledons</taxon>
        <taxon>Gunneridae</taxon>
        <taxon>Pentapetalae</taxon>
        <taxon>asterids</taxon>
        <taxon>lamiids</taxon>
        <taxon>Solanales</taxon>
        <taxon>Solanaceae</taxon>
        <taxon>Solanoideae</taxon>
        <taxon>Solaneae</taxon>
        <taxon>Solanum</taxon>
    </lineage>
</organism>
<proteinExistence type="predicted"/>
<evidence type="ECO:0000313" key="2">
    <source>
        <dbReference type="Proteomes" id="UP000826656"/>
    </source>
</evidence>
<reference evidence="1 2" key="1">
    <citation type="journal article" date="2021" name="bioRxiv">
        <title>Chromosome-scale and haplotype-resolved genome assembly of a tetraploid potato cultivar.</title>
        <authorList>
            <person name="Sun H."/>
            <person name="Jiao W.-B."/>
            <person name="Krause K."/>
            <person name="Campoy J.A."/>
            <person name="Goel M."/>
            <person name="Folz-Donahue K."/>
            <person name="Kukat C."/>
            <person name="Huettel B."/>
            <person name="Schneeberger K."/>
        </authorList>
    </citation>
    <scope>NUCLEOTIDE SEQUENCE [LARGE SCALE GENOMIC DNA]</scope>
    <source>
        <strain evidence="1">SolTubOtavaFocal</strain>
        <tissue evidence="1">Leaves</tissue>
    </source>
</reference>